<gene>
    <name evidence="2" type="ORF">GGQ92_001772</name>
</gene>
<dbReference type="Proteomes" id="UP000572212">
    <property type="component" value="Unassembled WGS sequence"/>
</dbReference>
<sequence>MTRAHLQQQYNSMHQQVLSCQAESRSLEEQLEFVREKKEELKSLKNDFKTNKQDATLVDLSISIMQWRGSNYGLYHDEYIRDLVNDKYAKLINDIDHNLDALVTEERRLENKLLDNQGLIGRLRQGLNWITSEIEKLAN</sequence>
<feature type="coiled-coil region" evidence="1">
    <location>
        <begin position="17"/>
        <end position="54"/>
    </location>
</feature>
<organism evidence="2 3">
    <name type="scientific">Gracilibacillus halotolerans</name>
    <dbReference type="NCBI Taxonomy" id="74386"/>
    <lineage>
        <taxon>Bacteria</taxon>
        <taxon>Bacillati</taxon>
        <taxon>Bacillota</taxon>
        <taxon>Bacilli</taxon>
        <taxon>Bacillales</taxon>
        <taxon>Bacillaceae</taxon>
        <taxon>Gracilibacillus</taxon>
    </lineage>
</organism>
<comment type="caution">
    <text evidence="2">The sequence shown here is derived from an EMBL/GenBank/DDBJ whole genome shotgun (WGS) entry which is preliminary data.</text>
</comment>
<evidence type="ECO:0008006" key="4">
    <source>
        <dbReference type="Google" id="ProtNLM"/>
    </source>
</evidence>
<dbReference type="AlphaFoldDB" id="A0A841RMY0"/>
<protein>
    <recommendedName>
        <fullName evidence="4">DUF5082 domain-containing protein</fullName>
    </recommendedName>
</protein>
<dbReference type="RefSeq" id="WP_184247284.1">
    <property type="nucleotide sequence ID" value="NZ_BAAACU010000042.1"/>
</dbReference>
<name>A0A841RMY0_9BACI</name>
<keyword evidence="3" id="KW-1185">Reference proteome</keyword>
<dbReference type="EMBL" id="JACHON010000006">
    <property type="protein sequence ID" value="MBB6512983.1"/>
    <property type="molecule type" value="Genomic_DNA"/>
</dbReference>
<accession>A0A841RMY0</accession>
<reference evidence="2 3" key="1">
    <citation type="submission" date="2020-08" db="EMBL/GenBank/DDBJ databases">
        <title>Genomic Encyclopedia of Type Strains, Phase IV (KMG-IV): sequencing the most valuable type-strain genomes for metagenomic binning, comparative biology and taxonomic classification.</title>
        <authorList>
            <person name="Goeker M."/>
        </authorList>
    </citation>
    <scope>NUCLEOTIDE SEQUENCE [LARGE SCALE GENOMIC DNA]</scope>
    <source>
        <strain evidence="2 3">DSM 11805</strain>
    </source>
</reference>
<evidence type="ECO:0000256" key="1">
    <source>
        <dbReference type="SAM" id="Coils"/>
    </source>
</evidence>
<evidence type="ECO:0000313" key="3">
    <source>
        <dbReference type="Proteomes" id="UP000572212"/>
    </source>
</evidence>
<proteinExistence type="predicted"/>
<evidence type="ECO:0000313" key="2">
    <source>
        <dbReference type="EMBL" id="MBB6512983.1"/>
    </source>
</evidence>
<keyword evidence="1" id="KW-0175">Coiled coil</keyword>